<accession>A0ABU9AEF8</accession>
<feature type="domain" description="BetI-type transcriptional repressor C-terminal" evidence="1">
    <location>
        <begin position="7"/>
        <end position="104"/>
    </location>
</feature>
<dbReference type="Proteomes" id="UP001367513">
    <property type="component" value="Unassembled WGS sequence"/>
</dbReference>
<dbReference type="RefSeq" id="WP_346109462.1">
    <property type="nucleotide sequence ID" value="NZ_BAAAOD010000159.1"/>
</dbReference>
<dbReference type="Pfam" id="PF13977">
    <property type="entry name" value="TetR_C_6"/>
    <property type="match status" value="1"/>
</dbReference>
<proteinExistence type="predicted"/>
<evidence type="ECO:0000259" key="1">
    <source>
        <dbReference type="Pfam" id="PF13977"/>
    </source>
</evidence>
<dbReference type="InterPro" id="IPR039538">
    <property type="entry name" value="BetI_C"/>
</dbReference>
<organism evidence="2 3">
    <name type="scientific">Pseudonocardia alni subsp. carboxydivorans</name>
    <dbReference type="NCBI Taxonomy" id="415010"/>
    <lineage>
        <taxon>Bacteria</taxon>
        <taxon>Bacillati</taxon>
        <taxon>Actinomycetota</taxon>
        <taxon>Actinomycetes</taxon>
        <taxon>Pseudonocardiales</taxon>
        <taxon>Pseudonocardiaceae</taxon>
        <taxon>Pseudonocardia</taxon>
    </lineage>
</organism>
<comment type="caution">
    <text evidence="2">The sequence shown here is derived from an EMBL/GenBank/DDBJ whole genome shotgun (WGS) entry which is preliminary data.</text>
</comment>
<protein>
    <submittedName>
        <fullName evidence="2">TetR family transcriptional regulator C-terminal domain-containing protein</fullName>
    </submittedName>
</protein>
<reference evidence="2 3" key="1">
    <citation type="submission" date="2024-03" db="EMBL/GenBank/DDBJ databases">
        <title>Draft genome sequence of Pseudonocardia carboxydivorans JCM 14827.</title>
        <authorList>
            <person name="Duangmal K."/>
        </authorList>
    </citation>
    <scope>NUCLEOTIDE SEQUENCE [LARGE SCALE GENOMIC DNA]</scope>
    <source>
        <strain evidence="2 3">JCM 14827</strain>
    </source>
</reference>
<gene>
    <name evidence="2" type="ORF">WG925_13640</name>
</gene>
<dbReference type="InterPro" id="IPR036271">
    <property type="entry name" value="Tet_transcr_reg_TetR-rel_C_sf"/>
</dbReference>
<dbReference type="Gene3D" id="1.10.357.10">
    <property type="entry name" value="Tetracycline Repressor, domain 2"/>
    <property type="match status" value="1"/>
</dbReference>
<evidence type="ECO:0000313" key="3">
    <source>
        <dbReference type="Proteomes" id="UP001367513"/>
    </source>
</evidence>
<evidence type="ECO:0000313" key="2">
    <source>
        <dbReference type="EMBL" id="MEK6464784.1"/>
    </source>
</evidence>
<dbReference type="SUPFAM" id="SSF48498">
    <property type="entry name" value="Tetracyclin repressor-like, C-terminal domain"/>
    <property type="match status" value="1"/>
</dbReference>
<name>A0ABU9AEF8_PSEA5</name>
<keyword evidence="3" id="KW-1185">Reference proteome</keyword>
<dbReference type="EMBL" id="JBBPIX010000006">
    <property type="protein sequence ID" value="MEK6464784.1"/>
    <property type="molecule type" value="Genomic_DNA"/>
</dbReference>
<sequence>MDLLLAASLDEETRPHWRLWFECWQDGVWDDERSQHERYTGWHAVLRDLVLAGVADGSLRCADPDGTAARLVALVDGLALQRLRGVPPMSSEQAVAHVRTALADWTGSSHPTGE</sequence>